<proteinExistence type="predicted"/>
<evidence type="ECO:0000313" key="2">
    <source>
        <dbReference type="Proteomes" id="UP001442494"/>
    </source>
</evidence>
<protein>
    <submittedName>
        <fullName evidence="1">Uncharacterized protein</fullName>
    </submittedName>
</protein>
<dbReference type="Proteomes" id="UP001442494">
    <property type="component" value="Unassembled WGS sequence"/>
</dbReference>
<keyword evidence="2" id="KW-1185">Reference proteome</keyword>
<dbReference type="EMBL" id="JAMPKK010000027">
    <property type="protein sequence ID" value="MEP0865494.1"/>
    <property type="molecule type" value="Genomic_DNA"/>
</dbReference>
<reference evidence="1 2" key="1">
    <citation type="submission" date="2022-04" db="EMBL/GenBank/DDBJ databases">
        <title>Positive selection, recombination, and allopatry shape intraspecific diversity of widespread and dominant cyanobacteria.</title>
        <authorList>
            <person name="Wei J."/>
            <person name="Shu W."/>
            <person name="Hu C."/>
        </authorList>
    </citation>
    <scope>NUCLEOTIDE SEQUENCE [LARGE SCALE GENOMIC DNA]</scope>
    <source>
        <strain evidence="1 2">GB2-A5</strain>
    </source>
</reference>
<accession>A0ABV0JQX0</accession>
<sequence length="72" mass="8456">MQLKRSIGRRKRSKKITKVAWKRLAITAGAGLLTVWALVFAYDAWQKRDGWCVKLFYPDGTTKEFYQDECQQ</sequence>
<comment type="caution">
    <text evidence="1">The sequence shown here is derived from an EMBL/GenBank/DDBJ whole genome shotgun (WGS) entry which is preliminary data.</text>
</comment>
<gene>
    <name evidence="1" type="ORF">NDI37_13565</name>
</gene>
<name>A0ABV0JQX0_9CYAN</name>
<evidence type="ECO:0000313" key="1">
    <source>
        <dbReference type="EMBL" id="MEP0865494.1"/>
    </source>
</evidence>
<organism evidence="1 2">
    <name type="scientific">Funiculus sociatus GB2-A5</name>
    <dbReference type="NCBI Taxonomy" id="2933946"/>
    <lineage>
        <taxon>Bacteria</taxon>
        <taxon>Bacillati</taxon>
        <taxon>Cyanobacteriota</taxon>
        <taxon>Cyanophyceae</taxon>
        <taxon>Coleofasciculales</taxon>
        <taxon>Coleofasciculaceae</taxon>
        <taxon>Funiculus</taxon>
    </lineage>
</organism>